<dbReference type="InterPro" id="IPR051540">
    <property type="entry name" value="S-2-haloacid_dehalogenase"/>
</dbReference>
<evidence type="ECO:0000313" key="3">
    <source>
        <dbReference type="Proteomes" id="UP000886757"/>
    </source>
</evidence>
<dbReference type="CDD" id="cd01427">
    <property type="entry name" value="HAD_like"/>
    <property type="match status" value="1"/>
</dbReference>
<dbReference type="AlphaFoldDB" id="A0A9D1D8F9"/>
<sequence length="253" mass="28715">MTEISHTETFQAVLFDLDGTLLPMDQDIFVKDYFSRLAAKAAPRGYEPGKLVESIWKCTGAMMKNDGRQTNEKVFWEAFSGIYGEKALQDIGLFEDFYKNEFQKSQSVCGKNEKAVRIVQELKASGARVILATNPIFPSIATESRIRWAGFEPSDFEFYTTYENSYFSKPNPLYFQEICEKRNLNPSKCLMIGNDAREDTAAGKIGMKVFLVTDCLINRENADLSAYPQGSFEDLEKYLSQMSMFSTSAKKPE</sequence>
<gene>
    <name evidence="2" type="ORF">IAB31_02440</name>
</gene>
<dbReference type="SFLD" id="SFLDG01129">
    <property type="entry name" value="C1.5:_HAD__Beta-PGM__Phosphata"/>
    <property type="match status" value="1"/>
</dbReference>
<name>A0A9D1D8F9_9FIRM</name>
<dbReference type="EMBL" id="DVGK01000031">
    <property type="protein sequence ID" value="HIR12766.1"/>
    <property type="molecule type" value="Genomic_DNA"/>
</dbReference>
<dbReference type="Gene3D" id="3.40.50.1000">
    <property type="entry name" value="HAD superfamily/HAD-like"/>
    <property type="match status" value="1"/>
</dbReference>
<dbReference type="SFLD" id="SFLDS00003">
    <property type="entry name" value="Haloacid_Dehalogenase"/>
    <property type="match status" value="1"/>
</dbReference>
<evidence type="ECO:0000313" key="2">
    <source>
        <dbReference type="EMBL" id="HIR12766.1"/>
    </source>
</evidence>
<reference evidence="2" key="2">
    <citation type="journal article" date="2021" name="PeerJ">
        <title>Extensive microbial diversity within the chicken gut microbiome revealed by metagenomics and culture.</title>
        <authorList>
            <person name="Gilroy R."/>
            <person name="Ravi A."/>
            <person name="Getino M."/>
            <person name="Pursley I."/>
            <person name="Horton D.L."/>
            <person name="Alikhan N.F."/>
            <person name="Baker D."/>
            <person name="Gharbi K."/>
            <person name="Hall N."/>
            <person name="Watson M."/>
            <person name="Adriaenssens E.M."/>
            <person name="Foster-Nyarko E."/>
            <person name="Jarju S."/>
            <person name="Secka A."/>
            <person name="Antonio M."/>
            <person name="Oren A."/>
            <person name="Chaudhuri R.R."/>
            <person name="La Ragione R."/>
            <person name="Hildebrand F."/>
            <person name="Pallen M.J."/>
        </authorList>
    </citation>
    <scope>NUCLEOTIDE SEQUENCE</scope>
    <source>
        <strain evidence="2">ChiSjej4B22-8148</strain>
    </source>
</reference>
<evidence type="ECO:0000256" key="1">
    <source>
        <dbReference type="ARBA" id="ARBA00022801"/>
    </source>
</evidence>
<dbReference type="Proteomes" id="UP000886757">
    <property type="component" value="Unassembled WGS sequence"/>
</dbReference>
<dbReference type="InterPro" id="IPR023214">
    <property type="entry name" value="HAD_sf"/>
</dbReference>
<dbReference type="InterPro" id="IPR006439">
    <property type="entry name" value="HAD-SF_hydro_IA"/>
</dbReference>
<proteinExistence type="predicted"/>
<keyword evidence="1 2" id="KW-0378">Hydrolase</keyword>
<dbReference type="PRINTS" id="PR00413">
    <property type="entry name" value="HADHALOGNASE"/>
</dbReference>
<organism evidence="2 3">
    <name type="scientific">Candidatus Choladousia intestinavium</name>
    <dbReference type="NCBI Taxonomy" id="2840727"/>
    <lineage>
        <taxon>Bacteria</taxon>
        <taxon>Bacillati</taxon>
        <taxon>Bacillota</taxon>
        <taxon>Clostridia</taxon>
        <taxon>Lachnospirales</taxon>
        <taxon>Lachnospiraceae</taxon>
        <taxon>Lachnospiraceae incertae sedis</taxon>
        <taxon>Candidatus Choladousia</taxon>
    </lineage>
</organism>
<protein>
    <submittedName>
        <fullName evidence="2">HAD family hydrolase</fullName>
    </submittedName>
</protein>
<dbReference type="PANTHER" id="PTHR43316:SF3">
    <property type="entry name" value="HALOACID DEHALOGENASE, TYPE II (AFU_ORTHOLOGUE AFUA_2G07750)-RELATED"/>
    <property type="match status" value="1"/>
</dbReference>
<dbReference type="PANTHER" id="PTHR43316">
    <property type="entry name" value="HYDROLASE, HALOACID DELAHOGENASE-RELATED"/>
    <property type="match status" value="1"/>
</dbReference>
<dbReference type="InterPro" id="IPR036412">
    <property type="entry name" value="HAD-like_sf"/>
</dbReference>
<dbReference type="Pfam" id="PF00702">
    <property type="entry name" value="Hydrolase"/>
    <property type="match status" value="1"/>
</dbReference>
<dbReference type="SUPFAM" id="SSF56784">
    <property type="entry name" value="HAD-like"/>
    <property type="match status" value="1"/>
</dbReference>
<dbReference type="GO" id="GO:0016787">
    <property type="term" value="F:hydrolase activity"/>
    <property type="evidence" value="ECO:0007669"/>
    <property type="project" value="UniProtKB-KW"/>
</dbReference>
<accession>A0A9D1D8F9</accession>
<reference evidence="2" key="1">
    <citation type="submission" date="2020-10" db="EMBL/GenBank/DDBJ databases">
        <authorList>
            <person name="Gilroy R."/>
        </authorList>
    </citation>
    <scope>NUCLEOTIDE SEQUENCE</scope>
    <source>
        <strain evidence="2">ChiSjej4B22-8148</strain>
    </source>
</reference>
<comment type="caution">
    <text evidence="2">The sequence shown here is derived from an EMBL/GenBank/DDBJ whole genome shotgun (WGS) entry which is preliminary data.</text>
</comment>